<dbReference type="PROSITE" id="PS50051">
    <property type="entry name" value="MCM_2"/>
    <property type="match status" value="1"/>
</dbReference>
<name>A0AAP0B9H3_9ASPA</name>
<dbReference type="InterPro" id="IPR031327">
    <property type="entry name" value="MCM"/>
</dbReference>
<protein>
    <recommendedName>
        <fullName evidence="19">Probable DNA helicase MCM9</fullName>
        <ecNumber evidence="3">3.6.4.12</ecNumber>
    </recommendedName>
    <alternativeName>
        <fullName evidence="16">Minichromosome maintenance 9</fullName>
    </alternativeName>
</protein>
<feature type="domain" description="MCM C-terminal AAA(+) ATPase" evidence="21">
    <location>
        <begin position="311"/>
        <end position="514"/>
    </location>
</feature>
<dbReference type="GO" id="GO:0005634">
    <property type="term" value="C:nucleus"/>
    <property type="evidence" value="ECO:0007669"/>
    <property type="project" value="UniProtKB-SubCell"/>
</dbReference>
<evidence type="ECO:0000313" key="23">
    <source>
        <dbReference type="Proteomes" id="UP001418222"/>
    </source>
</evidence>
<evidence type="ECO:0000256" key="11">
    <source>
        <dbReference type="ARBA" id="ARBA00022840"/>
    </source>
</evidence>
<dbReference type="FunFam" id="3.40.50.300:FF:002270">
    <property type="entry name" value="Probable DNA helicase MCM9"/>
    <property type="match status" value="1"/>
</dbReference>
<dbReference type="Gene3D" id="3.40.50.300">
    <property type="entry name" value="P-loop containing nucleotide triphosphate hydrolases"/>
    <property type="match status" value="1"/>
</dbReference>
<evidence type="ECO:0000256" key="7">
    <source>
        <dbReference type="ARBA" id="ARBA00022771"/>
    </source>
</evidence>
<comment type="catalytic activity">
    <reaction evidence="17">
        <text>ATP + H2O = ADP + phosphate + H(+)</text>
        <dbReference type="Rhea" id="RHEA:13065"/>
        <dbReference type="ChEBI" id="CHEBI:15377"/>
        <dbReference type="ChEBI" id="CHEBI:15378"/>
        <dbReference type="ChEBI" id="CHEBI:30616"/>
        <dbReference type="ChEBI" id="CHEBI:43474"/>
        <dbReference type="ChEBI" id="CHEBI:456216"/>
        <dbReference type="EC" id="3.6.4.12"/>
    </reaction>
</comment>
<keyword evidence="9" id="KW-0347">Helicase</keyword>
<keyword evidence="11 20" id="KW-0067">ATP-binding</keyword>
<dbReference type="Gene3D" id="2.40.50.140">
    <property type="entry name" value="Nucleic acid-binding proteins"/>
    <property type="match status" value="1"/>
</dbReference>
<dbReference type="InterPro" id="IPR027417">
    <property type="entry name" value="P-loop_NTPase"/>
</dbReference>
<dbReference type="SUPFAM" id="SSF50249">
    <property type="entry name" value="Nucleic acid-binding proteins"/>
    <property type="match status" value="1"/>
</dbReference>
<dbReference type="InterPro" id="IPR041562">
    <property type="entry name" value="MCM_lid"/>
</dbReference>
<dbReference type="GO" id="GO:0005524">
    <property type="term" value="F:ATP binding"/>
    <property type="evidence" value="ECO:0007669"/>
    <property type="project" value="UniProtKB-KW"/>
</dbReference>
<keyword evidence="6" id="KW-0227">DNA damage</keyword>
<dbReference type="GO" id="GO:0051321">
    <property type="term" value="P:meiotic cell cycle"/>
    <property type="evidence" value="ECO:0007669"/>
    <property type="project" value="UniProtKB-KW"/>
</dbReference>
<evidence type="ECO:0000256" key="3">
    <source>
        <dbReference type="ARBA" id="ARBA00012551"/>
    </source>
</evidence>
<comment type="similarity">
    <text evidence="2 20">Belongs to the MCM family.</text>
</comment>
<evidence type="ECO:0000256" key="10">
    <source>
        <dbReference type="ARBA" id="ARBA00022833"/>
    </source>
</evidence>
<keyword evidence="5 20" id="KW-0547">Nucleotide-binding</keyword>
<dbReference type="Gene3D" id="2.20.28.10">
    <property type="match status" value="1"/>
</dbReference>
<reference evidence="22 23" key="1">
    <citation type="journal article" date="2022" name="Nat. Plants">
        <title>Genomes of leafy and leafless Platanthera orchids illuminate the evolution of mycoheterotrophy.</title>
        <authorList>
            <person name="Li M.H."/>
            <person name="Liu K.W."/>
            <person name="Li Z."/>
            <person name="Lu H.C."/>
            <person name="Ye Q.L."/>
            <person name="Zhang D."/>
            <person name="Wang J.Y."/>
            <person name="Li Y.F."/>
            <person name="Zhong Z.M."/>
            <person name="Liu X."/>
            <person name="Yu X."/>
            <person name="Liu D.K."/>
            <person name="Tu X.D."/>
            <person name="Liu B."/>
            <person name="Hao Y."/>
            <person name="Liao X.Y."/>
            <person name="Jiang Y.T."/>
            <person name="Sun W.H."/>
            <person name="Chen J."/>
            <person name="Chen Y.Q."/>
            <person name="Ai Y."/>
            <person name="Zhai J.W."/>
            <person name="Wu S.S."/>
            <person name="Zhou Z."/>
            <person name="Hsiao Y.Y."/>
            <person name="Wu W.L."/>
            <person name="Chen Y.Y."/>
            <person name="Lin Y.F."/>
            <person name="Hsu J.L."/>
            <person name="Li C.Y."/>
            <person name="Wang Z.W."/>
            <person name="Zhao X."/>
            <person name="Zhong W.Y."/>
            <person name="Ma X.K."/>
            <person name="Ma L."/>
            <person name="Huang J."/>
            <person name="Chen G.Z."/>
            <person name="Huang M.Z."/>
            <person name="Huang L."/>
            <person name="Peng D.H."/>
            <person name="Luo Y.B."/>
            <person name="Zou S.Q."/>
            <person name="Chen S.P."/>
            <person name="Lan S."/>
            <person name="Tsai W.C."/>
            <person name="Van de Peer Y."/>
            <person name="Liu Z.J."/>
        </authorList>
    </citation>
    <scope>NUCLEOTIDE SEQUENCE [LARGE SCALE GENOMIC DNA]</scope>
    <source>
        <strain evidence="22">Lor287</strain>
    </source>
</reference>
<dbReference type="SMART" id="SM00350">
    <property type="entry name" value="MCM"/>
    <property type="match status" value="1"/>
</dbReference>
<keyword evidence="14" id="KW-0539">Nucleus</keyword>
<dbReference type="InterPro" id="IPR003593">
    <property type="entry name" value="AAA+_ATPase"/>
</dbReference>
<evidence type="ECO:0000256" key="4">
    <source>
        <dbReference type="ARBA" id="ARBA00022723"/>
    </source>
</evidence>
<keyword evidence="8" id="KW-0378">Hydrolase</keyword>
<comment type="caution">
    <text evidence="22">The sequence shown here is derived from an EMBL/GenBank/DDBJ whole genome shotgun (WGS) entry which is preliminary data.</text>
</comment>
<keyword evidence="12 20" id="KW-0238">DNA-binding</keyword>
<evidence type="ECO:0000256" key="12">
    <source>
        <dbReference type="ARBA" id="ARBA00023125"/>
    </source>
</evidence>
<comment type="subcellular location">
    <subcellularLocation>
        <location evidence="1">Nucleus</location>
    </subcellularLocation>
</comment>
<dbReference type="GO" id="GO:0017116">
    <property type="term" value="F:single-stranded DNA helicase activity"/>
    <property type="evidence" value="ECO:0007669"/>
    <property type="project" value="TreeGrafter"/>
</dbReference>
<gene>
    <name evidence="22" type="ORF">KSP39_PZI014312</name>
</gene>
<dbReference type="InterPro" id="IPR012340">
    <property type="entry name" value="NA-bd_OB-fold"/>
</dbReference>
<evidence type="ECO:0000256" key="20">
    <source>
        <dbReference type="RuleBase" id="RU004070"/>
    </source>
</evidence>
<sequence>MKSSLVVPEKSPAELVQAFTRFLISNHSPSLRSILLSDDLTLHYPILIDFAELLEFDPPLAYLLFSQPTNLLPLFDQAACISQGRILDGSEDLVGRGNPKEFIHVRINITGSPLQCPETFPNIGGLRVKHRGMLLTVKGTVTRSGAVKMIEGERVYECRKCRHRFKIFPELETGNSVRLPTSCPSRSSKICDGTGFQFVSDSIVCHDYQEIKIQESTQILTVGSIPRSIPIILMDDLVDFVKAGDDVMVTGILSAKWSSDIKDVRCDLDPMIIANYVRRTNELKSEIEVPDDVVKMFEQFWSDLKDTPLKGRNAILQGVCPQVFGLFTVKLAVALTLIGGVQHVDASGTKVRGESHLLLVGDPGTGKSQFLKFAAKLCNRSVVTTGLGSTSAGLTVSAVKDGGEWVLEAGALVLADGGLCCIDEFDSMRVHDRATIHEAMEQQTVSVAKAGLVTTLSTRTIVFGATNPKGQYDPDQSLSVNTTLSGPLLSRFDIVLVLLDKKNPEWDAIVSSHILAEKGEERNIRDNPDDLGNVWSLPMLRRYIHYVKQRFRPVLTKESERIISSYYQLQRRSATNNAARTTVRMLESLIRLAQAHARLMFRNEVTKLDAVASILCIESSMTTSAIVDSVGNALHSNFAGFPDQECVLHNGHLGSGIVLLNVIIECTSSYSLLDSNEIN</sequence>
<keyword evidence="10" id="KW-0862">Zinc</keyword>
<dbReference type="Proteomes" id="UP001418222">
    <property type="component" value="Unassembled WGS sequence"/>
</dbReference>
<comment type="function">
    <text evidence="18">Probable DNA helicase that may play a role in DNA repair during meiosis.</text>
</comment>
<evidence type="ECO:0000256" key="13">
    <source>
        <dbReference type="ARBA" id="ARBA00023204"/>
    </source>
</evidence>
<dbReference type="InterPro" id="IPR058768">
    <property type="entry name" value="MCM9_N"/>
</dbReference>
<dbReference type="GO" id="GO:0016787">
    <property type="term" value="F:hydrolase activity"/>
    <property type="evidence" value="ECO:0007669"/>
    <property type="project" value="UniProtKB-KW"/>
</dbReference>
<dbReference type="PRINTS" id="PR01657">
    <property type="entry name" value="MCMFAMILY"/>
</dbReference>
<evidence type="ECO:0000256" key="8">
    <source>
        <dbReference type="ARBA" id="ARBA00022801"/>
    </source>
</evidence>
<evidence type="ECO:0000313" key="22">
    <source>
        <dbReference type="EMBL" id="KAK8934120.1"/>
    </source>
</evidence>
<dbReference type="InterPro" id="IPR033762">
    <property type="entry name" value="MCM_OB"/>
</dbReference>
<keyword evidence="23" id="KW-1185">Reference proteome</keyword>
<dbReference type="Pfam" id="PF17855">
    <property type="entry name" value="MCM_lid"/>
    <property type="match status" value="1"/>
</dbReference>
<evidence type="ECO:0000256" key="6">
    <source>
        <dbReference type="ARBA" id="ARBA00022763"/>
    </source>
</evidence>
<dbReference type="PANTHER" id="PTHR11630:SF48">
    <property type="entry name" value="DNA HELICASE MCM9"/>
    <property type="match status" value="1"/>
</dbReference>
<dbReference type="EC" id="3.6.4.12" evidence="3"/>
<organism evidence="22 23">
    <name type="scientific">Platanthera zijinensis</name>
    <dbReference type="NCBI Taxonomy" id="2320716"/>
    <lineage>
        <taxon>Eukaryota</taxon>
        <taxon>Viridiplantae</taxon>
        <taxon>Streptophyta</taxon>
        <taxon>Embryophyta</taxon>
        <taxon>Tracheophyta</taxon>
        <taxon>Spermatophyta</taxon>
        <taxon>Magnoliopsida</taxon>
        <taxon>Liliopsida</taxon>
        <taxon>Asparagales</taxon>
        <taxon>Orchidaceae</taxon>
        <taxon>Orchidoideae</taxon>
        <taxon>Orchideae</taxon>
        <taxon>Orchidinae</taxon>
        <taxon>Platanthera</taxon>
    </lineage>
</organism>
<dbReference type="EMBL" id="JBBWWQ010000012">
    <property type="protein sequence ID" value="KAK8934120.1"/>
    <property type="molecule type" value="Genomic_DNA"/>
</dbReference>
<keyword evidence="7" id="KW-0863">Zinc-finger</keyword>
<dbReference type="SUPFAM" id="SSF52540">
    <property type="entry name" value="P-loop containing nucleoside triphosphate hydrolases"/>
    <property type="match status" value="1"/>
</dbReference>
<dbReference type="Pfam" id="PF00493">
    <property type="entry name" value="MCM"/>
    <property type="match status" value="1"/>
</dbReference>
<evidence type="ECO:0000256" key="1">
    <source>
        <dbReference type="ARBA" id="ARBA00004123"/>
    </source>
</evidence>
<evidence type="ECO:0000256" key="18">
    <source>
        <dbReference type="ARBA" id="ARBA00059876"/>
    </source>
</evidence>
<evidence type="ECO:0000256" key="15">
    <source>
        <dbReference type="ARBA" id="ARBA00023254"/>
    </source>
</evidence>
<dbReference type="Pfam" id="PF26066">
    <property type="entry name" value="MCM9_N"/>
    <property type="match status" value="1"/>
</dbReference>
<accession>A0AAP0B9H3</accession>
<dbReference type="SMART" id="SM00382">
    <property type="entry name" value="AAA"/>
    <property type="match status" value="1"/>
</dbReference>
<dbReference type="InterPro" id="IPR001208">
    <property type="entry name" value="MCM_dom"/>
</dbReference>
<keyword evidence="15" id="KW-0469">Meiosis</keyword>
<evidence type="ECO:0000256" key="5">
    <source>
        <dbReference type="ARBA" id="ARBA00022741"/>
    </source>
</evidence>
<keyword evidence="13" id="KW-0234">DNA repair</keyword>
<dbReference type="GO" id="GO:0008270">
    <property type="term" value="F:zinc ion binding"/>
    <property type="evidence" value="ECO:0007669"/>
    <property type="project" value="UniProtKB-KW"/>
</dbReference>
<keyword evidence="4" id="KW-0479">Metal-binding</keyword>
<evidence type="ECO:0000256" key="9">
    <source>
        <dbReference type="ARBA" id="ARBA00022806"/>
    </source>
</evidence>
<dbReference type="GO" id="GO:0000724">
    <property type="term" value="P:double-strand break repair via homologous recombination"/>
    <property type="evidence" value="ECO:0007669"/>
    <property type="project" value="TreeGrafter"/>
</dbReference>
<evidence type="ECO:0000256" key="19">
    <source>
        <dbReference type="ARBA" id="ARBA00069557"/>
    </source>
</evidence>
<proteinExistence type="inferred from homology"/>
<dbReference type="GO" id="GO:0003697">
    <property type="term" value="F:single-stranded DNA binding"/>
    <property type="evidence" value="ECO:0007669"/>
    <property type="project" value="TreeGrafter"/>
</dbReference>
<evidence type="ECO:0000259" key="21">
    <source>
        <dbReference type="PROSITE" id="PS50051"/>
    </source>
</evidence>
<dbReference type="Pfam" id="PF17207">
    <property type="entry name" value="MCM_OB"/>
    <property type="match status" value="1"/>
</dbReference>
<dbReference type="AlphaFoldDB" id="A0AAP0B9H3"/>
<evidence type="ECO:0000256" key="16">
    <source>
        <dbReference type="ARBA" id="ARBA00042301"/>
    </source>
</evidence>
<dbReference type="PANTHER" id="PTHR11630">
    <property type="entry name" value="DNA REPLICATION LICENSING FACTOR MCM FAMILY MEMBER"/>
    <property type="match status" value="1"/>
</dbReference>
<evidence type="ECO:0000256" key="2">
    <source>
        <dbReference type="ARBA" id="ARBA00008010"/>
    </source>
</evidence>
<dbReference type="CDD" id="cd17760">
    <property type="entry name" value="MCM9"/>
    <property type="match status" value="1"/>
</dbReference>
<dbReference type="GO" id="GO:0042555">
    <property type="term" value="C:MCM complex"/>
    <property type="evidence" value="ECO:0007669"/>
    <property type="project" value="TreeGrafter"/>
</dbReference>
<evidence type="ECO:0000256" key="14">
    <source>
        <dbReference type="ARBA" id="ARBA00023242"/>
    </source>
</evidence>
<evidence type="ECO:0000256" key="17">
    <source>
        <dbReference type="ARBA" id="ARBA00047995"/>
    </source>
</evidence>